<dbReference type="Gene3D" id="3.30.360.10">
    <property type="entry name" value="Dihydrodipicolinate Reductase, domain 2"/>
    <property type="match status" value="1"/>
</dbReference>
<dbReference type="EC" id="1.2.1.-" evidence="9"/>
<keyword evidence="6" id="KW-0520">NAD</keyword>
<dbReference type="PROSITE" id="PS00071">
    <property type="entry name" value="GAPDH"/>
    <property type="match status" value="1"/>
</dbReference>
<dbReference type="InterPro" id="IPR006424">
    <property type="entry name" value="Glyceraldehyde-3-P_DH_1"/>
</dbReference>
<dbReference type="SMART" id="SM00846">
    <property type="entry name" value="Gp_dh_N"/>
    <property type="match status" value="1"/>
</dbReference>
<dbReference type="EMBL" id="MBPK01000032">
    <property type="protein sequence ID" value="PKT81129.1"/>
    <property type="molecule type" value="Genomic_DNA"/>
</dbReference>
<dbReference type="CDD" id="cd05214">
    <property type="entry name" value="GAPDH_I_N"/>
    <property type="match status" value="1"/>
</dbReference>
<evidence type="ECO:0000256" key="2">
    <source>
        <dbReference type="ARBA" id="ARBA00011881"/>
    </source>
</evidence>
<evidence type="ECO:0000256" key="6">
    <source>
        <dbReference type="PIRSR" id="PIRSR000149-3"/>
    </source>
</evidence>
<dbReference type="CDD" id="cd18126">
    <property type="entry name" value="GAPDH_I_C"/>
    <property type="match status" value="1"/>
</dbReference>
<feature type="binding site" evidence="5">
    <location>
        <position position="234"/>
    </location>
    <ligand>
        <name>D-glyceraldehyde 3-phosphate</name>
        <dbReference type="ChEBI" id="CHEBI:59776"/>
    </ligand>
</feature>
<feature type="domain" description="Glyceraldehyde 3-phosphate dehydrogenase NAD(P) binding" evidence="10">
    <location>
        <begin position="4"/>
        <end position="151"/>
    </location>
</feature>
<dbReference type="PANTHER" id="PTHR43148">
    <property type="entry name" value="GLYCERALDEHYDE-3-PHOSPHATE DEHYDROGENASE 2"/>
    <property type="match status" value="1"/>
</dbReference>
<dbReference type="Proteomes" id="UP000233350">
    <property type="component" value="Unassembled WGS sequence"/>
</dbReference>
<dbReference type="PIRSF" id="PIRSF000149">
    <property type="entry name" value="GAP_DH"/>
    <property type="match status" value="1"/>
</dbReference>
<dbReference type="NCBIfam" id="TIGR01534">
    <property type="entry name" value="GAPDH-I"/>
    <property type="match status" value="1"/>
</dbReference>
<dbReference type="InterPro" id="IPR020828">
    <property type="entry name" value="GlycerAld_3-P_DH_NAD(P)-bd"/>
</dbReference>
<feature type="binding site" evidence="5">
    <location>
        <begin position="150"/>
        <end position="152"/>
    </location>
    <ligand>
        <name>D-glyceraldehyde 3-phosphate</name>
        <dbReference type="ChEBI" id="CHEBI:59776"/>
    </ligand>
</feature>
<dbReference type="SUPFAM" id="SSF55347">
    <property type="entry name" value="Glyceraldehyde-3-phosphate dehydrogenase-like, C-terminal domain"/>
    <property type="match status" value="1"/>
</dbReference>
<reference evidence="11 12" key="1">
    <citation type="submission" date="2016-07" db="EMBL/GenBank/DDBJ databases">
        <title>Detection of Helicobacter winghamensis from caecal content of red fox (Vulpes vulpes).</title>
        <authorList>
            <person name="Zanoni R.G."/>
            <person name="Florio D."/>
            <person name="Caffara M."/>
            <person name="Renzi M."/>
            <person name="Parisi A."/>
            <person name="Pasquali F."/>
            <person name="Manfreda G."/>
        </authorList>
    </citation>
    <scope>NUCLEOTIDE SEQUENCE [LARGE SCALE GENOMIC DNA]</scope>
    <source>
        <strain evidence="11 12">295_13</strain>
    </source>
</reference>
<comment type="caution">
    <text evidence="11">The sequence shown here is derived from an EMBL/GenBank/DDBJ whole genome shotgun (WGS) entry which is preliminary data.</text>
</comment>
<comment type="subunit">
    <text evidence="2">Homotetramer.</text>
</comment>
<dbReference type="GeneID" id="97289517"/>
<dbReference type="InterPro" id="IPR020831">
    <property type="entry name" value="GlycerAld/Erythrose_P_DH"/>
</dbReference>
<feature type="binding site" evidence="6">
    <location>
        <position position="37"/>
    </location>
    <ligand>
        <name>NAD(+)</name>
        <dbReference type="ChEBI" id="CHEBI:57540"/>
    </ligand>
</feature>
<feature type="binding site" evidence="5">
    <location>
        <position position="181"/>
    </location>
    <ligand>
        <name>D-glyceraldehyde 3-phosphate</name>
        <dbReference type="ChEBI" id="CHEBI:59776"/>
    </ligand>
</feature>
<evidence type="ECO:0000256" key="5">
    <source>
        <dbReference type="PIRSR" id="PIRSR000149-2"/>
    </source>
</evidence>
<dbReference type="GO" id="GO:0006006">
    <property type="term" value="P:glucose metabolic process"/>
    <property type="evidence" value="ECO:0007669"/>
    <property type="project" value="InterPro"/>
</dbReference>
<dbReference type="GO" id="GO:0051287">
    <property type="term" value="F:NAD binding"/>
    <property type="evidence" value="ECO:0007669"/>
    <property type="project" value="InterPro"/>
</dbReference>
<proteinExistence type="inferred from homology"/>
<dbReference type="FunFam" id="3.40.50.720:FF:000001">
    <property type="entry name" value="Glyceraldehyde-3-phosphate dehydrogenase"/>
    <property type="match status" value="1"/>
</dbReference>
<comment type="similarity">
    <text evidence="1 8">Belongs to the glyceraldehyde-3-phosphate dehydrogenase family.</text>
</comment>
<evidence type="ECO:0000313" key="11">
    <source>
        <dbReference type="EMBL" id="PKT81129.1"/>
    </source>
</evidence>
<feature type="binding site" evidence="5">
    <location>
        <begin position="211"/>
        <end position="212"/>
    </location>
    <ligand>
        <name>D-glyceraldehyde 3-phosphate</name>
        <dbReference type="ChEBI" id="CHEBI:59776"/>
    </ligand>
</feature>
<evidence type="ECO:0000256" key="4">
    <source>
        <dbReference type="PIRSR" id="PIRSR000149-1"/>
    </source>
</evidence>
<dbReference type="Gene3D" id="3.40.50.720">
    <property type="entry name" value="NAD(P)-binding Rossmann-like Domain"/>
    <property type="match status" value="1"/>
</dbReference>
<dbReference type="Pfam" id="PF02800">
    <property type="entry name" value="Gp_dh_C"/>
    <property type="match status" value="1"/>
</dbReference>
<dbReference type="SUPFAM" id="SSF51735">
    <property type="entry name" value="NAD(P)-binding Rossmann-fold domains"/>
    <property type="match status" value="1"/>
</dbReference>
<dbReference type="AlphaFoldDB" id="A0A2N3PJA7"/>
<evidence type="ECO:0000313" key="12">
    <source>
        <dbReference type="Proteomes" id="UP000233350"/>
    </source>
</evidence>
<feature type="site" description="Activates thiol group during catalysis" evidence="7">
    <location>
        <position position="178"/>
    </location>
</feature>
<keyword evidence="12" id="KW-1185">Reference proteome</keyword>
<feature type="binding site" evidence="6">
    <location>
        <position position="121"/>
    </location>
    <ligand>
        <name>NAD(+)</name>
        <dbReference type="ChEBI" id="CHEBI:57540"/>
    </ligand>
</feature>
<dbReference type="PRINTS" id="PR00078">
    <property type="entry name" value="G3PDHDRGNASE"/>
</dbReference>
<keyword evidence="6" id="KW-0547">Nucleotide-binding</keyword>
<dbReference type="InterPro" id="IPR020829">
    <property type="entry name" value="GlycerAld_3-P_DH_cat"/>
</dbReference>
<protein>
    <recommendedName>
        <fullName evidence="9">Glyceraldehyde-3-phosphate dehydrogenase</fullName>
        <ecNumber evidence="9">1.2.1.-</ecNumber>
    </recommendedName>
</protein>
<feature type="binding site" evidence="6">
    <location>
        <begin position="13"/>
        <end position="14"/>
    </location>
    <ligand>
        <name>NAD(+)</name>
        <dbReference type="ChEBI" id="CHEBI:57540"/>
    </ligand>
</feature>
<dbReference type="GO" id="GO:0050661">
    <property type="term" value="F:NADP binding"/>
    <property type="evidence" value="ECO:0007669"/>
    <property type="project" value="InterPro"/>
</dbReference>
<dbReference type="Pfam" id="PF00044">
    <property type="entry name" value="Gp_dh_N"/>
    <property type="match status" value="1"/>
</dbReference>
<name>A0A2N3PJA7_9HELI</name>
<gene>
    <name evidence="11" type="ORF">BCM31_04945</name>
</gene>
<evidence type="ECO:0000256" key="9">
    <source>
        <dbReference type="RuleBase" id="RU361160"/>
    </source>
</evidence>
<dbReference type="OrthoDB" id="9803304at2"/>
<accession>A0A2N3PJA7</accession>
<feature type="active site" description="Nucleophile" evidence="4">
    <location>
        <position position="151"/>
    </location>
</feature>
<keyword evidence="3 9" id="KW-0560">Oxidoreductase</keyword>
<dbReference type="InterPro" id="IPR020830">
    <property type="entry name" value="GlycerAld_3-P_DH_AS"/>
</dbReference>
<dbReference type="RefSeq" id="WP_006801870.1">
    <property type="nucleotide sequence ID" value="NZ_CABKOI010000021.1"/>
</dbReference>
<organism evidence="11 12">
    <name type="scientific">Helicobacter winghamensis</name>
    <dbReference type="NCBI Taxonomy" id="157268"/>
    <lineage>
        <taxon>Bacteria</taxon>
        <taxon>Pseudomonadati</taxon>
        <taxon>Campylobacterota</taxon>
        <taxon>Epsilonproteobacteria</taxon>
        <taxon>Campylobacterales</taxon>
        <taxon>Helicobacteraceae</taxon>
        <taxon>Helicobacter</taxon>
    </lineage>
</organism>
<evidence type="ECO:0000256" key="8">
    <source>
        <dbReference type="RuleBase" id="RU000397"/>
    </source>
</evidence>
<dbReference type="GO" id="GO:0016620">
    <property type="term" value="F:oxidoreductase activity, acting on the aldehyde or oxo group of donors, NAD or NADP as acceptor"/>
    <property type="evidence" value="ECO:0007669"/>
    <property type="project" value="InterPro"/>
</dbReference>
<dbReference type="FunFam" id="3.30.360.10:FF:000002">
    <property type="entry name" value="Glyceraldehyde-3-phosphate dehydrogenase"/>
    <property type="match status" value="1"/>
</dbReference>
<dbReference type="STRING" id="556267.HWAG_00179"/>
<evidence type="ECO:0000256" key="3">
    <source>
        <dbReference type="ARBA" id="ARBA00023002"/>
    </source>
</evidence>
<sequence length="344" mass="38337">MQKIKIFINGFGRIGRSIARVALCEMQDCIEIVGVNDLASPEILSYLLTHDSVHQCSKITQSFDEKNFIFDGYKIPFFQYKTPKEIEICGADVVIEASGLFLTQGEVESHLQKGAKRVIFSAPAKDDTKTFVLGVNHTEYRGEKIISNASCTTNALAPVVMLLDEHFGVEKGILTTIHSYTNDQNLIDAAHHKGDFRRSRAAAINMIPTTTGVAKALHLVLPQMKGKLHGHSVRVPVPDVSMVDLNINLRKNATKEEINAVFCEAAEGKLKGILGVDREYGVSQDFLNCPLSGVVALDLTFVLENNMAKVMTWYDNEWGYSHRILEMALYVCKERTRKESEKNS</sequence>
<evidence type="ECO:0000256" key="7">
    <source>
        <dbReference type="PIRSR" id="PIRSR000149-4"/>
    </source>
</evidence>
<evidence type="ECO:0000256" key="1">
    <source>
        <dbReference type="ARBA" id="ARBA00007406"/>
    </source>
</evidence>
<evidence type="ECO:0000259" key="10">
    <source>
        <dbReference type="SMART" id="SM00846"/>
    </source>
</evidence>
<feature type="binding site" evidence="6">
    <location>
        <position position="316"/>
    </location>
    <ligand>
        <name>NAD(+)</name>
        <dbReference type="ChEBI" id="CHEBI:57540"/>
    </ligand>
</feature>
<dbReference type="InterPro" id="IPR036291">
    <property type="entry name" value="NAD(P)-bd_dom_sf"/>
</dbReference>